<dbReference type="PIRSF" id="PIRSF002825">
    <property type="entry name" value="CfbpA"/>
    <property type="match status" value="1"/>
</dbReference>
<dbReference type="EMBL" id="JBHUGI010000027">
    <property type="protein sequence ID" value="MFD1928495.1"/>
    <property type="molecule type" value="Genomic_DNA"/>
</dbReference>
<dbReference type="Pfam" id="PF13343">
    <property type="entry name" value="SBP_bac_6"/>
    <property type="match status" value="1"/>
</dbReference>
<dbReference type="CDD" id="cd13544">
    <property type="entry name" value="PBP2_Fbp_like_1"/>
    <property type="match status" value="1"/>
</dbReference>
<feature type="chain" id="PRO_5045733215" evidence="2">
    <location>
        <begin position="22"/>
        <end position="326"/>
    </location>
</feature>
<accession>A0ABW4SI03</accession>
<gene>
    <name evidence="3" type="ORF">ACFSFY_10580</name>
</gene>
<dbReference type="InterPro" id="IPR026045">
    <property type="entry name" value="Ferric-bd"/>
</dbReference>
<dbReference type="PANTHER" id="PTHR30006">
    <property type="entry name" value="THIAMINE-BINDING PERIPLASMIC PROTEIN-RELATED"/>
    <property type="match status" value="1"/>
</dbReference>
<dbReference type="PROSITE" id="PS51257">
    <property type="entry name" value="PROKAR_LIPOPROTEIN"/>
    <property type="match status" value="1"/>
</dbReference>
<protein>
    <submittedName>
        <fullName evidence="3">ABC transporter substrate-binding protein</fullName>
    </submittedName>
</protein>
<dbReference type="RefSeq" id="WP_381537891.1">
    <property type="nucleotide sequence ID" value="NZ_JBHUGI010000027.1"/>
</dbReference>
<sequence>MRNYVYITFVLVLSVVLSACSNNDEKVTLYSHNTQEEMQTFVDALKADTGIEAEFLTMSSEEIWSRIKAEKPNVGASAQWGMLHSLAFLADQEDLLEPYDSPEWEDVPEQFKDPEGKWYGWSFWFNILAVNTDLLEELGLDKPTSWEDLIDPQYKGEIVMPNPGNSGTGFLIVSTLIQLLGEEEAWAYLTELDKNVALYTQSGTQPAQMAAQGEFAISITWDQAAFDRADEGYPIEAIVPEEGVGFDLDVAWIYKDAKNMEQAKKVIDYIGSEKGMQAAGKHRSMVTKPGVEGAIDFEPNLIDYDAVWAAENRDRIMDKWSETFDK</sequence>
<proteinExistence type="predicted"/>
<dbReference type="Proteomes" id="UP001597218">
    <property type="component" value="Unassembled WGS sequence"/>
</dbReference>
<evidence type="ECO:0000256" key="1">
    <source>
        <dbReference type="ARBA" id="ARBA00022729"/>
    </source>
</evidence>
<dbReference type="SUPFAM" id="SSF53850">
    <property type="entry name" value="Periplasmic binding protein-like II"/>
    <property type="match status" value="1"/>
</dbReference>
<dbReference type="Gene3D" id="3.40.190.10">
    <property type="entry name" value="Periplasmic binding protein-like II"/>
    <property type="match status" value="2"/>
</dbReference>
<keyword evidence="4" id="KW-1185">Reference proteome</keyword>
<feature type="signal peptide" evidence="2">
    <location>
        <begin position="1"/>
        <end position="21"/>
    </location>
</feature>
<organism evidence="3 4">
    <name type="scientific">Sporosarcina siberiensis</name>
    <dbReference type="NCBI Taxonomy" id="1365606"/>
    <lineage>
        <taxon>Bacteria</taxon>
        <taxon>Bacillati</taxon>
        <taxon>Bacillota</taxon>
        <taxon>Bacilli</taxon>
        <taxon>Bacillales</taxon>
        <taxon>Caryophanaceae</taxon>
        <taxon>Sporosarcina</taxon>
    </lineage>
</organism>
<dbReference type="PANTHER" id="PTHR30006:SF2">
    <property type="entry name" value="ABC TRANSPORTER SUBSTRATE-BINDING PROTEIN"/>
    <property type="match status" value="1"/>
</dbReference>
<evidence type="ECO:0000256" key="2">
    <source>
        <dbReference type="SAM" id="SignalP"/>
    </source>
</evidence>
<keyword evidence="1 2" id="KW-0732">Signal</keyword>
<reference evidence="4" key="1">
    <citation type="journal article" date="2019" name="Int. J. Syst. Evol. Microbiol.">
        <title>The Global Catalogue of Microorganisms (GCM) 10K type strain sequencing project: providing services to taxonomists for standard genome sequencing and annotation.</title>
        <authorList>
            <consortium name="The Broad Institute Genomics Platform"/>
            <consortium name="The Broad Institute Genome Sequencing Center for Infectious Disease"/>
            <person name="Wu L."/>
            <person name="Ma J."/>
        </authorList>
    </citation>
    <scope>NUCLEOTIDE SEQUENCE [LARGE SCALE GENOMIC DNA]</scope>
    <source>
        <strain evidence="4">CGMCC 4.7177</strain>
    </source>
</reference>
<evidence type="ECO:0000313" key="4">
    <source>
        <dbReference type="Proteomes" id="UP001597218"/>
    </source>
</evidence>
<evidence type="ECO:0000313" key="3">
    <source>
        <dbReference type="EMBL" id="MFD1928495.1"/>
    </source>
</evidence>
<comment type="caution">
    <text evidence="3">The sequence shown here is derived from an EMBL/GenBank/DDBJ whole genome shotgun (WGS) entry which is preliminary data.</text>
</comment>
<name>A0ABW4SI03_9BACL</name>